<keyword evidence="4" id="KW-1003">Cell membrane</keyword>
<dbReference type="PANTHER" id="PTHR33529">
    <property type="entry name" value="SLR0882 PROTEIN-RELATED"/>
    <property type="match status" value="1"/>
</dbReference>
<dbReference type="GO" id="GO:0015920">
    <property type="term" value="P:lipopolysaccharide transport"/>
    <property type="evidence" value="ECO:0007669"/>
    <property type="project" value="TreeGrafter"/>
</dbReference>
<proteinExistence type="inferred from homology"/>
<sequence>MRLLDQYVGRTVLISVLMVSFLLIGLDASFAFLAELDDLKSNYQAFEAFMYILLTLPRRVYEFMPVGTLIGSLIGLGTLANTSELTVIRAAGVSIARIVFAATRPIIWLVLVGMILGQFIVPQTEQFAQSEKARNLYLGESIGSRDGYWYREGGQYTHIQVVQPNGVMFGISRFLFDDDNVLIRSDFSERAIYQGDHWVLEKVRQTRISDQSTESEHFQTMRWEDTTITPQVMSVVVLKPDYLSITGLYQYASYLDSQELESSSYFFSFWKKILQPFTTLVMVFIAISFVFGPLRSVTMGQRIMAGVIVGLLFHYAQQLLGHITIIFNLTPFLAAAVPLVASFLLGVYLLKRV</sequence>
<dbReference type="OrthoDB" id="9776227at2"/>
<comment type="function">
    <text evidence="1">Part of the ABC transporter complex LptBFG involved in the translocation of lipopolysaccharide (LPS) from the inner membrane to the outer membrane.</text>
</comment>
<keyword evidence="11" id="KW-1185">Reference proteome</keyword>
<gene>
    <name evidence="10" type="primary">lptG</name>
    <name evidence="10" type="ORF">Kalk_05535</name>
</gene>
<keyword evidence="5 9" id="KW-0812">Transmembrane</keyword>
<evidence type="ECO:0000313" key="11">
    <source>
        <dbReference type="Proteomes" id="UP000235116"/>
    </source>
</evidence>
<dbReference type="PANTHER" id="PTHR33529:SF2">
    <property type="entry name" value="LIPOPOLYSACCHARIDE EXPORT SYSTEM PERMEASE PROTEIN LPTG"/>
    <property type="match status" value="1"/>
</dbReference>
<comment type="subcellular location">
    <subcellularLocation>
        <location evidence="2">Cell membrane</location>
        <topology evidence="2">Multi-pass membrane protein</topology>
    </subcellularLocation>
</comment>
<keyword evidence="7 9" id="KW-0472">Membrane</keyword>
<feature type="transmembrane region" description="Helical" evidence="9">
    <location>
        <begin position="63"/>
        <end position="83"/>
    </location>
</feature>
<reference evidence="11" key="1">
    <citation type="submission" date="2017-08" db="EMBL/GenBank/DDBJ databases">
        <title>Direct submision.</title>
        <authorList>
            <person name="Kim S.-J."/>
            <person name="Rhee S.-K."/>
        </authorList>
    </citation>
    <scope>NUCLEOTIDE SEQUENCE [LARGE SCALE GENOMIC DNA]</scope>
    <source>
        <strain evidence="11">GI5</strain>
    </source>
</reference>
<dbReference type="GO" id="GO:0055085">
    <property type="term" value="P:transmembrane transport"/>
    <property type="evidence" value="ECO:0007669"/>
    <property type="project" value="InterPro"/>
</dbReference>
<dbReference type="EMBL" id="CP022684">
    <property type="protein sequence ID" value="AUM11919.1"/>
    <property type="molecule type" value="Genomic_DNA"/>
</dbReference>
<dbReference type="NCBIfam" id="TIGR04408">
    <property type="entry name" value="LptG_lptG"/>
    <property type="match status" value="1"/>
</dbReference>
<evidence type="ECO:0000256" key="2">
    <source>
        <dbReference type="ARBA" id="ARBA00004651"/>
    </source>
</evidence>
<feature type="transmembrane region" description="Helical" evidence="9">
    <location>
        <begin position="303"/>
        <end position="326"/>
    </location>
</feature>
<comment type="similarity">
    <text evidence="3">Belongs to the LptF/LptG family.</text>
</comment>
<organism evidence="10 11">
    <name type="scientific">Ketobacter alkanivorans</name>
    <dbReference type="NCBI Taxonomy" id="1917421"/>
    <lineage>
        <taxon>Bacteria</taxon>
        <taxon>Pseudomonadati</taxon>
        <taxon>Pseudomonadota</taxon>
        <taxon>Gammaproteobacteria</taxon>
        <taxon>Pseudomonadales</taxon>
        <taxon>Ketobacteraceae</taxon>
        <taxon>Ketobacter</taxon>
    </lineage>
</organism>
<dbReference type="GO" id="GO:0043190">
    <property type="term" value="C:ATP-binding cassette (ABC) transporter complex"/>
    <property type="evidence" value="ECO:0007669"/>
    <property type="project" value="InterPro"/>
</dbReference>
<evidence type="ECO:0000256" key="8">
    <source>
        <dbReference type="ARBA" id="ARBA00026081"/>
    </source>
</evidence>
<evidence type="ECO:0000256" key="5">
    <source>
        <dbReference type="ARBA" id="ARBA00022692"/>
    </source>
</evidence>
<comment type="subunit">
    <text evidence="8">Component of the lipopolysaccharide transport and assembly complex. The LptBFG transporter is composed of two ATP-binding proteins (LptB) and two transmembrane proteins (LptF and LptG).</text>
</comment>
<dbReference type="KEGG" id="kak:Kalk_05535"/>
<evidence type="ECO:0000256" key="4">
    <source>
        <dbReference type="ARBA" id="ARBA00022475"/>
    </source>
</evidence>
<dbReference type="InterPro" id="IPR030923">
    <property type="entry name" value="LptG"/>
</dbReference>
<protein>
    <submittedName>
        <fullName evidence="10">LPS export ABC transporter permease LptG</fullName>
    </submittedName>
</protein>
<feature type="transmembrane region" description="Helical" evidence="9">
    <location>
        <begin position="95"/>
        <end position="121"/>
    </location>
</feature>
<evidence type="ECO:0000256" key="3">
    <source>
        <dbReference type="ARBA" id="ARBA00007725"/>
    </source>
</evidence>
<dbReference type="RefSeq" id="WP_101893257.1">
    <property type="nucleotide sequence ID" value="NZ_CP022684.1"/>
</dbReference>
<feature type="transmembrane region" description="Helical" evidence="9">
    <location>
        <begin position="12"/>
        <end position="34"/>
    </location>
</feature>
<dbReference type="InterPro" id="IPR005495">
    <property type="entry name" value="LptG/LptF_permease"/>
</dbReference>
<keyword evidence="6 9" id="KW-1133">Transmembrane helix</keyword>
<feature type="transmembrane region" description="Helical" evidence="9">
    <location>
        <begin position="273"/>
        <end position="291"/>
    </location>
</feature>
<evidence type="ECO:0000256" key="1">
    <source>
        <dbReference type="ARBA" id="ARBA00002265"/>
    </source>
</evidence>
<dbReference type="Proteomes" id="UP000235116">
    <property type="component" value="Chromosome"/>
</dbReference>
<dbReference type="Pfam" id="PF03739">
    <property type="entry name" value="LptF_LptG"/>
    <property type="match status" value="1"/>
</dbReference>
<evidence type="ECO:0000256" key="9">
    <source>
        <dbReference type="SAM" id="Phobius"/>
    </source>
</evidence>
<evidence type="ECO:0000256" key="7">
    <source>
        <dbReference type="ARBA" id="ARBA00023136"/>
    </source>
</evidence>
<dbReference type="AlphaFoldDB" id="A0A2K9LHT7"/>
<name>A0A2K9LHT7_9GAMM</name>
<accession>A0A2K9LHT7</accession>
<evidence type="ECO:0000256" key="6">
    <source>
        <dbReference type="ARBA" id="ARBA00022989"/>
    </source>
</evidence>
<feature type="transmembrane region" description="Helical" evidence="9">
    <location>
        <begin position="332"/>
        <end position="350"/>
    </location>
</feature>
<evidence type="ECO:0000313" key="10">
    <source>
        <dbReference type="EMBL" id="AUM11919.1"/>
    </source>
</evidence>